<dbReference type="InterPro" id="IPR011335">
    <property type="entry name" value="Restrct_endonuc-II-like"/>
</dbReference>
<name>A0AAW9PT07_9CYAN</name>
<dbReference type="InterPro" id="IPR008538">
    <property type="entry name" value="Uma2"/>
</dbReference>
<proteinExistence type="predicted"/>
<dbReference type="GO" id="GO:0004519">
    <property type="term" value="F:endonuclease activity"/>
    <property type="evidence" value="ECO:0007669"/>
    <property type="project" value="UniProtKB-KW"/>
</dbReference>
<accession>A0AAW9PT07</accession>
<organism evidence="2 3">
    <name type="scientific">Tumidithrix elongata BACA0141</name>
    <dbReference type="NCBI Taxonomy" id="2716417"/>
    <lineage>
        <taxon>Bacteria</taxon>
        <taxon>Bacillati</taxon>
        <taxon>Cyanobacteriota</taxon>
        <taxon>Cyanophyceae</taxon>
        <taxon>Pseudanabaenales</taxon>
        <taxon>Pseudanabaenaceae</taxon>
        <taxon>Tumidithrix</taxon>
        <taxon>Tumidithrix elongata</taxon>
    </lineage>
</organism>
<dbReference type="PANTHER" id="PTHR34107">
    <property type="entry name" value="SLL0198 PROTEIN-RELATED"/>
    <property type="match status" value="1"/>
</dbReference>
<keyword evidence="3" id="KW-1185">Reference proteome</keyword>
<dbReference type="Gene3D" id="3.90.1570.10">
    <property type="entry name" value="tt1808, chain A"/>
    <property type="match status" value="1"/>
</dbReference>
<dbReference type="EMBL" id="JAZBJZ010000003">
    <property type="protein sequence ID" value="MEE3715376.1"/>
    <property type="molecule type" value="Genomic_DNA"/>
</dbReference>
<comment type="caution">
    <text evidence="2">The sequence shown here is derived from an EMBL/GenBank/DDBJ whole genome shotgun (WGS) entry which is preliminary data.</text>
</comment>
<reference evidence="2" key="1">
    <citation type="submission" date="2024-01" db="EMBL/GenBank/DDBJ databases">
        <title>Bank of Algae and Cyanobacteria of the Azores (BACA) strain genomes.</title>
        <authorList>
            <person name="Luz R."/>
            <person name="Cordeiro R."/>
            <person name="Fonseca A."/>
            <person name="Goncalves V."/>
        </authorList>
    </citation>
    <scope>NUCLEOTIDE SEQUENCE</scope>
    <source>
        <strain evidence="2">BACA0141</strain>
    </source>
</reference>
<evidence type="ECO:0000313" key="2">
    <source>
        <dbReference type="EMBL" id="MEE3715376.1"/>
    </source>
</evidence>
<evidence type="ECO:0000259" key="1">
    <source>
        <dbReference type="Pfam" id="PF05685"/>
    </source>
</evidence>
<dbReference type="InterPro" id="IPR012296">
    <property type="entry name" value="Nuclease_put_TT1808"/>
</dbReference>
<dbReference type="PANTHER" id="PTHR34107:SF2">
    <property type="entry name" value="SLL0888 PROTEIN"/>
    <property type="match status" value="1"/>
</dbReference>
<dbReference type="CDD" id="cd06260">
    <property type="entry name" value="DUF820-like"/>
    <property type="match status" value="1"/>
</dbReference>
<keyword evidence="2" id="KW-0378">Hydrolase</keyword>
<protein>
    <submittedName>
        <fullName evidence="2">Uma2 family endonuclease</fullName>
    </submittedName>
</protein>
<evidence type="ECO:0000313" key="3">
    <source>
        <dbReference type="Proteomes" id="UP001333818"/>
    </source>
</evidence>
<sequence>MVQSISRLLTFAEFLEQYPEDGRRYELIDGEIVEVRPVGDHEEIIGLVTRRLDREIERLSLPWFIPKSCCVKPESELNGYVPDTIVLDRLQLTSEPLWKSASTITNGQSAKLVIEVVSTNWQDDYAKKLEDYEALGIPEYWILDYRALGGKRYIGFPKQPTVGVYTLVDREYQLVQFRDREVVRSHVFPELNLTANQLLNIA</sequence>
<dbReference type="AlphaFoldDB" id="A0AAW9PT07"/>
<feature type="domain" description="Putative restriction endonuclease" evidence="1">
    <location>
        <begin position="12"/>
        <end position="195"/>
    </location>
</feature>
<dbReference type="RefSeq" id="WP_330481798.1">
    <property type="nucleotide sequence ID" value="NZ_JAZBJZ010000003.1"/>
</dbReference>
<keyword evidence="2" id="KW-0255">Endonuclease</keyword>
<dbReference type="SUPFAM" id="SSF52980">
    <property type="entry name" value="Restriction endonuclease-like"/>
    <property type="match status" value="1"/>
</dbReference>
<dbReference type="Proteomes" id="UP001333818">
    <property type="component" value="Unassembled WGS sequence"/>
</dbReference>
<dbReference type="Pfam" id="PF05685">
    <property type="entry name" value="Uma2"/>
    <property type="match status" value="1"/>
</dbReference>
<gene>
    <name evidence="2" type="ORF">V2H45_01300</name>
</gene>
<keyword evidence="2" id="KW-0540">Nuclease</keyword>